<dbReference type="AlphaFoldDB" id="A0A916R0W0"/>
<dbReference type="InterPro" id="IPR050417">
    <property type="entry name" value="Sugar_Epim/Isomerase"/>
</dbReference>
<sequence length="259" mass="27818">MKLIANISMMFTELPLVERLAAAGQAGFEGVEIQFPAPEETAEIAAASAASGMPVTLINVPRGPGDAVGLACLPDQQIAYRAAVQSCAKQAETLQVRKVNVLAGRPPEGASRAECLTVLRDNLIYTADVMAEIGVKVMIEPVNRNDVPGFFLTGLSEPLALLEDLSHPNLALQFDFYHMAITEPDLPEAITRAGARIGHVQFADTPGRNEPGTGTVDFAAALQALRETGYNGEVSAEYNPKHKTTEGLDWMPEFKRMLT</sequence>
<feature type="active site" description="Proton donor/acceptor" evidence="3">
    <location>
        <position position="140"/>
    </location>
</feature>
<feature type="domain" description="Xylose isomerase-like TIM barrel" evidence="4">
    <location>
        <begin position="21"/>
        <end position="253"/>
    </location>
</feature>
<dbReference type="Pfam" id="PF01261">
    <property type="entry name" value="AP_endonuc_2"/>
    <property type="match status" value="1"/>
</dbReference>
<protein>
    <submittedName>
        <fullName evidence="5">Hydroxypyruvate isomerase</fullName>
    </submittedName>
</protein>
<dbReference type="GO" id="GO:0008903">
    <property type="term" value="F:hydroxypyruvate isomerase activity"/>
    <property type="evidence" value="ECO:0007669"/>
    <property type="project" value="TreeGrafter"/>
</dbReference>
<evidence type="ECO:0000256" key="1">
    <source>
        <dbReference type="ARBA" id="ARBA00023235"/>
    </source>
</evidence>
<dbReference type="InterPro" id="IPR026040">
    <property type="entry name" value="HyI-like"/>
</dbReference>
<comment type="caution">
    <text evidence="5">The sequence shown here is derived from an EMBL/GenBank/DDBJ whole genome shotgun (WGS) entry which is preliminary data.</text>
</comment>
<accession>A0A916R0W0</accession>
<name>A0A916R0W0_9RHOB</name>
<keyword evidence="1 2" id="KW-0413">Isomerase</keyword>
<dbReference type="PANTHER" id="PTHR43489">
    <property type="entry name" value="ISOMERASE"/>
    <property type="match status" value="1"/>
</dbReference>
<dbReference type="RefSeq" id="WP_188676760.1">
    <property type="nucleotide sequence ID" value="NZ_BMKA01000004.1"/>
</dbReference>
<dbReference type="PIRSF" id="PIRSF006241">
    <property type="entry name" value="HyI"/>
    <property type="match status" value="1"/>
</dbReference>
<proteinExistence type="inferred from homology"/>
<comment type="similarity">
    <text evidence="2">Belongs to the hyi family.</text>
</comment>
<evidence type="ECO:0000313" key="6">
    <source>
        <dbReference type="Proteomes" id="UP000628017"/>
    </source>
</evidence>
<dbReference type="EMBL" id="BMKA01000004">
    <property type="protein sequence ID" value="GGA26028.1"/>
    <property type="molecule type" value="Genomic_DNA"/>
</dbReference>
<dbReference type="Proteomes" id="UP000628017">
    <property type="component" value="Unassembled WGS sequence"/>
</dbReference>
<reference evidence="5" key="1">
    <citation type="journal article" date="2014" name="Int. J. Syst. Evol. Microbiol.">
        <title>Complete genome sequence of Corynebacterium casei LMG S-19264T (=DSM 44701T), isolated from a smear-ripened cheese.</title>
        <authorList>
            <consortium name="US DOE Joint Genome Institute (JGI-PGF)"/>
            <person name="Walter F."/>
            <person name="Albersmeier A."/>
            <person name="Kalinowski J."/>
            <person name="Ruckert C."/>
        </authorList>
    </citation>
    <scope>NUCLEOTIDE SEQUENCE</scope>
    <source>
        <strain evidence="5">CGMCC 1.15880</strain>
    </source>
</reference>
<evidence type="ECO:0000259" key="4">
    <source>
        <dbReference type="Pfam" id="PF01261"/>
    </source>
</evidence>
<feature type="active site" description="Proton donor/acceptor" evidence="3">
    <location>
        <position position="237"/>
    </location>
</feature>
<reference evidence="5" key="2">
    <citation type="submission" date="2020-09" db="EMBL/GenBank/DDBJ databases">
        <authorList>
            <person name="Sun Q."/>
            <person name="Zhou Y."/>
        </authorList>
    </citation>
    <scope>NUCLEOTIDE SEQUENCE</scope>
    <source>
        <strain evidence="5">CGMCC 1.15880</strain>
    </source>
</reference>
<dbReference type="Gene3D" id="3.20.20.150">
    <property type="entry name" value="Divalent-metal-dependent TIM barrel enzymes"/>
    <property type="match status" value="1"/>
</dbReference>
<keyword evidence="6" id="KW-1185">Reference proteome</keyword>
<dbReference type="InterPro" id="IPR013022">
    <property type="entry name" value="Xyl_isomerase-like_TIM-brl"/>
</dbReference>
<evidence type="ECO:0000256" key="2">
    <source>
        <dbReference type="PIRNR" id="PIRNR006241"/>
    </source>
</evidence>
<evidence type="ECO:0000313" key="5">
    <source>
        <dbReference type="EMBL" id="GGA26028.1"/>
    </source>
</evidence>
<dbReference type="GO" id="GO:0046487">
    <property type="term" value="P:glyoxylate metabolic process"/>
    <property type="evidence" value="ECO:0007669"/>
    <property type="project" value="TreeGrafter"/>
</dbReference>
<dbReference type="PANTHER" id="PTHR43489:SF6">
    <property type="entry name" value="HYDROXYPYRUVATE ISOMERASE-RELATED"/>
    <property type="match status" value="1"/>
</dbReference>
<dbReference type="InterPro" id="IPR036237">
    <property type="entry name" value="Xyl_isomerase-like_sf"/>
</dbReference>
<organism evidence="5 6">
    <name type="scientific">Neptunicoccus cionae</name>
    <dbReference type="NCBI Taxonomy" id="2035344"/>
    <lineage>
        <taxon>Bacteria</taxon>
        <taxon>Pseudomonadati</taxon>
        <taxon>Pseudomonadota</taxon>
        <taxon>Alphaproteobacteria</taxon>
        <taxon>Rhodobacterales</taxon>
        <taxon>Paracoccaceae</taxon>
        <taxon>Neptunicoccus</taxon>
    </lineage>
</organism>
<evidence type="ECO:0000256" key="3">
    <source>
        <dbReference type="PIRSR" id="PIRSR006241-50"/>
    </source>
</evidence>
<dbReference type="SUPFAM" id="SSF51658">
    <property type="entry name" value="Xylose isomerase-like"/>
    <property type="match status" value="1"/>
</dbReference>
<gene>
    <name evidence="5" type="ORF">GCM10011498_28700</name>
</gene>